<organism evidence="2 3">
    <name type="scientific">Yaniella flava</name>
    <dbReference type="NCBI Taxonomy" id="287930"/>
    <lineage>
        <taxon>Bacteria</taxon>
        <taxon>Bacillati</taxon>
        <taxon>Actinomycetota</taxon>
        <taxon>Actinomycetes</taxon>
        <taxon>Micrococcales</taxon>
        <taxon>Micrococcaceae</taxon>
        <taxon>Yaniella</taxon>
    </lineage>
</organism>
<keyword evidence="1" id="KW-0812">Transmembrane</keyword>
<feature type="transmembrane region" description="Helical" evidence="1">
    <location>
        <begin position="143"/>
        <end position="163"/>
    </location>
</feature>
<dbReference type="RefSeq" id="WP_343955677.1">
    <property type="nucleotide sequence ID" value="NZ_BAAAMN010000003.1"/>
</dbReference>
<evidence type="ECO:0000313" key="2">
    <source>
        <dbReference type="EMBL" id="GAA2025497.1"/>
    </source>
</evidence>
<feature type="transmembrane region" description="Helical" evidence="1">
    <location>
        <begin position="34"/>
        <end position="53"/>
    </location>
</feature>
<keyword evidence="1" id="KW-1133">Transmembrane helix</keyword>
<protein>
    <submittedName>
        <fullName evidence="2">Uncharacterized protein</fullName>
    </submittedName>
</protein>
<name>A0ABP5FFU5_9MICC</name>
<dbReference type="Proteomes" id="UP001501461">
    <property type="component" value="Unassembled WGS sequence"/>
</dbReference>
<keyword evidence="1" id="KW-0472">Membrane</keyword>
<comment type="caution">
    <text evidence="2">The sequence shown here is derived from an EMBL/GenBank/DDBJ whole genome shotgun (WGS) entry which is preliminary data.</text>
</comment>
<accession>A0ABP5FFU5</accession>
<feature type="transmembrane region" description="Helical" evidence="1">
    <location>
        <begin position="117"/>
        <end position="137"/>
    </location>
</feature>
<keyword evidence="3" id="KW-1185">Reference proteome</keyword>
<sequence length="182" mass="20042">MSKTPGNKYGTTPYAATTMPDFGSEPRSSRLTKMLIWPLLALNLVSSIITLMIDSEEFVADSLPPEQLEQLTPEVMDSMVTMFTVTNIVTAVIMLVLFVIVGLGLRGNRTWARFVGLILAILFLLSSAYSLLLATGYGNLSGLQLATTILGWITVVLTVVWIVQAMSKSTSQWFAIHRRLQN</sequence>
<evidence type="ECO:0000256" key="1">
    <source>
        <dbReference type="SAM" id="Phobius"/>
    </source>
</evidence>
<gene>
    <name evidence="2" type="ORF">GCM10009720_01530</name>
</gene>
<dbReference type="EMBL" id="BAAAMN010000003">
    <property type="protein sequence ID" value="GAA2025497.1"/>
    <property type="molecule type" value="Genomic_DNA"/>
</dbReference>
<proteinExistence type="predicted"/>
<feature type="transmembrane region" description="Helical" evidence="1">
    <location>
        <begin position="80"/>
        <end position="105"/>
    </location>
</feature>
<reference evidence="3" key="1">
    <citation type="journal article" date="2019" name="Int. J. Syst. Evol. Microbiol.">
        <title>The Global Catalogue of Microorganisms (GCM) 10K type strain sequencing project: providing services to taxonomists for standard genome sequencing and annotation.</title>
        <authorList>
            <consortium name="The Broad Institute Genomics Platform"/>
            <consortium name="The Broad Institute Genome Sequencing Center for Infectious Disease"/>
            <person name="Wu L."/>
            <person name="Ma J."/>
        </authorList>
    </citation>
    <scope>NUCLEOTIDE SEQUENCE [LARGE SCALE GENOMIC DNA]</scope>
    <source>
        <strain evidence="3">JCM 13595</strain>
    </source>
</reference>
<evidence type="ECO:0000313" key="3">
    <source>
        <dbReference type="Proteomes" id="UP001501461"/>
    </source>
</evidence>